<dbReference type="Gene3D" id="2.60.120.10">
    <property type="entry name" value="Jelly Rolls"/>
    <property type="match status" value="1"/>
</dbReference>
<keyword evidence="3" id="KW-1185">Reference proteome</keyword>
<evidence type="ECO:0000313" key="2">
    <source>
        <dbReference type="EMBL" id="MFG6428303.1"/>
    </source>
</evidence>
<proteinExistence type="predicted"/>
<dbReference type="EMBL" id="JBIGHV010000001">
    <property type="protein sequence ID" value="MFG6428303.1"/>
    <property type="molecule type" value="Genomic_DNA"/>
</dbReference>
<dbReference type="InterPro" id="IPR041667">
    <property type="entry name" value="Cupin_8"/>
</dbReference>
<dbReference type="RefSeq" id="WP_394475234.1">
    <property type="nucleotide sequence ID" value="NZ_JBIGHV010000001.1"/>
</dbReference>
<dbReference type="Proteomes" id="UP001606210">
    <property type="component" value="Unassembled WGS sequence"/>
</dbReference>
<dbReference type="Pfam" id="PF13621">
    <property type="entry name" value="Cupin_8"/>
    <property type="match status" value="1"/>
</dbReference>
<gene>
    <name evidence="2" type="ORF">ACG00Y_00170</name>
</gene>
<sequence length="338" mass="37913">MPEHSFARTLERRGVTAAVFRDEIVPANRPVILRGLVEDWPVVQQGKASPQATCESLLQFYRGKPVPLALGDPASQRHLFYRPDMERLNFVRRPESLLDCLRLMLSQVDNTQAPAIYIDAQPLPDCLPGFTDEHSIPMLDATVVPNIWIGNAVKVQTHFDLKSNIACIVAGRRRFTLFPPDQLPNLYPGPIDFAPGGTPVSMVPLDNPDFDRFPKFRQALAVAEVADLEAGDALYIPYAWWHNVESLAGFNVLVNYWWNEAQPATPLYDALLHAVLAFRDLPADQRRFWQRMLDYFVFETGGEALGHLAPQHRGLMGRASPERASAIKAILAEALNKP</sequence>
<dbReference type="PROSITE" id="PS51184">
    <property type="entry name" value="JMJC"/>
    <property type="match status" value="1"/>
</dbReference>
<dbReference type="SUPFAM" id="SSF51197">
    <property type="entry name" value="Clavaminate synthase-like"/>
    <property type="match status" value="1"/>
</dbReference>
<organism evidence="2 3">
    <name type="scientific">Pelomonas parva</name>
    <dbReference type="NCBI Taxonomy" id="3299032"/>
    <lineage>
        <taxon>Bacteria</taxon>
        <taxon>Pseudomonadati</taxon>
        <taxon>Pseudomonadota</taxon>
        <taxon>Betaproteobacteria</taxon>
        <taxon>Burkholderiales</taxon>
        <taxon>Sphaerotilaceae</taxon>
        <taxon>Roseateles</taxon>
    </lineage>
</organism>
<reference evidence="2 3" key="1">
    <citation type="submission" date="2024-08" db="EMBL/GenBank/DDBJ databases">
        <authorList>
            <person name="Lu H."/>
        </authorList>
    </citation>
    <scope>NUCLEOTIDE SEQUENCE [LARGE SCALE GENOMIC DNA]</scope>
    <source>
        <strain evidence="2 3">LYH14W</strain>
    </source>
</reference>
<evidence type="ECO:0000259" key="1">
    <source>
        <dbReference type="PROSITE" id="PS51184"/>
    </source>
</evidence>
<feature type="domain" description="JmjC" evidence="1">
    <location>
        <begin position="82"/>
        <end position="275"/>
    </location>
</feature>
<dbReference type="PANTHER" id="PTHR12461:SF105">
    <property type="entry name" value="HYPOXIA-INDUCIBLE FACTOR 1-ALPHA INHIBITOR"/>
    <property type="match status" value="1"/>
</dbReference>
<evidence type="ECO:0000313" key="3">
    <source>
        <dbReference type="Proteomes" id="UP001606210"/>
    </source>
</evidence>
<dbReference type="InterPro" id="IPR014710">
    <property type="entry name" value="RmlC-like_jellyroll"/>
</dbReference>
<dbReference type="InterPro" id="IPR003347">
    <property type="entry name" value="JmjC_dom"/>
</dbReference>
<dbReference type="SMART" id="SM00558">
    <property type="entry name" value="JmjC"/>
    <property type="match status" value="1"/>
</dbReference>
<comment type="caution">
    <text evidence="2">The sequence shown here is derived from an EMBL/GenBank/DDBJ whole genome shotgun (WGS) entry which is preliminary data.</text>
</comment>
<protein>
    <submittedName>
        <fullName evidence="2">Cupin-like domain-containing protein</fullName>
    </submittedName>
</protein>
<accession>A0ABW7EZ54</accession>
<dbReference type="PANTHER" id="PTHR12461">
    <property type="entry name" value="HYPOXIA-INDUCIBLE FACTOR 1 ALPHA INHIBITOR-RELATED"/>
    <property type="match status" value="1"/>
</dbReference>
<name>A0ABW7EZ54_9BURK</name>